<evidence type="ECO:0000256" key="1">
    <source>
        <dbReference type="ARBA" id="ARBA00011900"/>
    </source>
</evidence>
<evidence type="ECO:0000256" key="10">
    <source>
        <dbReference type="ARBA" id="ARBA00047942"/>
    </source>
</evidence>
<dbReference type="Pfam" id="PF04002">
    <property type="entry name" value="RadC"/>
    <property type="match status" value="1"/>
</dbReference>
<dbReference type="Gene3D" id="3.40.140.10">
    <property type="entry name" value="Cytidine Deaminase, domain 2"/>
    <property type="match status" value="1"/>
</dbReference>
<evidence type="ECO:0000256" key="2">
    <source>
        <dbReference type="ARBA" id="ARBA00022603"/>
    </source>
</evidence>
<proteinExistence type="inferred from homology"/>
<name>A0A2M7RAF8_9BACT</name>
<dbReference type="GO" id="GO:0009007">
    <property type="term" value="F:site-specific DNA-methyltransferase (adenine-specific) activity"/>
    <property type="evidence" value="ECO:0007669"/>
    <property type="project" value="UniProtKB-EC"/>
</dbReference>
<dbReference type="GO" id="GO:0009307">
    <property type="term" value="P:DNA restriction-modification system"/>
    <property type="evidence" value="ECO:0007669"/>
    <property type="project" value="InterPro"/>
</dbReference>
<dbReference type="InterPro" id="IPR012327">
    <property type="entry name" value="MeTrfase_D12"/>
</dbReference>
<dbReference type="Proteomes" id="UP000229449">
    <property type="component" value="Unassembled WGS sequence"/>
</dbReference>
<keyword evidence="9" id="KW-0482">Metalloprotease</keyword>
<evidence type="ECO:0000256" key="8">
    <source>
        <dbReference type="ARBA" id="ARBA00022833"/>
    </source>
</evidence>
<organism evidence="13 14">
    <name type="scientific">Candidatus Magasanikbacteria bacterium CG_4_10_14_0_8_um_filter_32_14</name>
    <dbReference type="NCBI Taxonomy" id="1974640"/>
    <lineage>
        <taxon>Bacteria</taxon>
        <taxon>Candidatus Magasanikiibacteriota</taxon>
    </lineage>
</organism>
<comment type="similarity">
    <text evidence="11">Belongs to the UPF0758 family.</text>
</comment>
<dbReference type="PROSITE" id="PS00092">
    <property type="entry name" value="N6_MTASE"/>
    <property type="match status" value="1"/>
</dbReference>
<evidence type="ECO:0000313" key="13">
    <source>
        <dbReference type="EMBL" id="PIY93634.1"/>
    </source>
</evidence>
<keyword evidence="8" id="KW-0862">Zinc</keyword>
<dbReference type="Pfam" id="PF02086">
    <property type="entry name" value="MethyltransfD12"/>
    <property type="match status" value="1"/>
</dbReference>
<evidence type="ECO:0000256" key="4">
    <source>
        <dbReference type="ARBA" id="ARBA00022679"/>
    </source>
</evidence>
<keyword evidence="3" id="KW-0645">Protease</keyword>
<dbReference type="InterPro" id="IPR025657">
    <property type="entry name" value="RadC_JAB"/>
</dbReference>
<dbReference type="InterPro" id="IPR002052">
    <property type="entry name" value="DNA_methylase_N6_adenine_CS"/>
</dbReference>
<dbReference type="GO" id="GO:0006508">
    <property type="term" value="P:proteolysis"/>
    <property type="evidence" value="ECO:0007669"/>
    <property type="project" value="UniProtKB-KW"/>
</dbReference>
<keyword evidence="2" id="KW-0489">Methyltransferase</keyword>
<dbReference type="PRINTS" id="PR00505">
    <property type="entry name" value="D12N6MTFRASE"/>
</dbReference>
<evidence type="ECO:0000256" key="5">
    <source>
        <dbReference type="ARBA" id="ARBA00022691"/>
    </source>
</evidence>
<dbReference type="SUPFAM" id="SSF53335">
    <property type="entry name" value="S-adenosyl-L-methionine-dependent methyltransferases"/>
    <property type="match status" value="1"/>
</dbReference>
<dbReference type="Pfam" id="PF20582">
    <property type="entry name" value="UPF0758_N"/>
    <property type="match status" value="1"/>
</dbReference>
<dbReference type="EC" id="2.1.1.72" evidence="1"/>
<dbReference type="GO" id="GO:0003676">
    <property type="term" value="F:nucleic acid binding"/>
    <property type="evidence" value="ECO:0007669"/>
    <property type="project" value="InterPro"/>
</dbReference>
<dbReference type="SUPFAM" id="SSF47781">
    <property type="entry name" value="RuvA domain 2-like"/>
    <property type="match status" value="1"/>
</dbReference>
<dbReference type="PROSITE" id="PS50249">
    <property type="entry name" value="MPN"/>
    <property type="match status" value="1"/>
</dbReference>
<gene>
    <name evidence="13" type="ORF">COY69_00635</name>
</gene>
<dbReference type="Gene3D" id="3.40.50.150">
    <property type="entry name" value="Vaccinia Virus protein VP39"/>
    <property type="match status" value="2"/>
</dbReference>
<dbReference type="InterPro" id="IPR029063">
    <property type="entry name" value="SAM-dependent_MTases_sf"/>
</dbReference>
<keyword evidence="7" id="KW-0378">Hydrolase</keyword>
<dbReference type="InterPro" id="IPR046778">
    <property type="entry name" value="UPF0758_N"/>
</dbReference>
<evidence type="ECO:0000313" key="14">
    <source>
        <dbReference type="Proteomes" id="UP000229449"/>
    </source>
</evidence>
<dbReference type="PANTHER" id="PTHR30471">
    <property type="entry name" value="DNA REPAIR PROTEIN RADC"/>
    <property type="match status" value="1"/>
</dbReference>
<dbReference type="GO" id="GO:0032259">
    <property type="term" value="P:methylation"/>
    <property type="evidence" value="ECO:0007669"/>
    <property type="project" value="UniProtKB-KW"/>
</dbReference>
<accession>A0A2M7RAF8</accession>
<evidence type="ECO:0000256" key="9">
    <source>
        <dbReference type="ARBA" id="ARBA00023049"/>
    </source>
</evidence>
<comment type="catalytic activity">
    <reaction evidence="10">
        <text>a 2'-deoxyadenosine in DNA + S-adenosyl-L-methionine = an N(6)-methyl-2'-deoxyadenosine in DNA + S-adenosyl-L-homocysteine + H(+)</text>
        <dbReference type="Rhea" id="RHEA:15197"/>
        <dbReference type="Rhea" id="RHEA-COMP:12418"/>
        <dbReference type="Rhea" id="RHEA-COMP:12419"/>
        <dbReference type="ChEBI" id="CHEBI:15378"/>
        <dbReference type="ChEBI" id="CHEBI:57856"/>
        <dbReference type="ChEBI" id="CHEBI:59789"/>
        <dbReference type="ChEBI" id="CHEBI:90615"/>
        <dbReference type="ChEBI" id="CHEBI:90616"/>
        <dbReference type="EC" id="2.1.1.72"/>
    </reaction>
</comment>
<keyword evidence="5" id="KW-0949">S-adenosyl-L-methionine</keyword>
<evidence type="ECO:0000259" key="12">
    <source>
        <dbReference type="PROSITE" id="PS50249"/>
    </source>
</evidence>
<evidence type="ECO:0000256" key="7">
    <source>
        <dbReference type="ARBA" id="ARBA00022801"/>
    </source>
</evidence>
<keyword evidence="6" id="KW-0479">Metal-binding</keyword>
<feature type="domain" description="MPN" evidence="12">
    <location>
        <begin position="94"/>
        <end position="222"/>
    </location>
</feature>
<dbReference type="PANTHER" id="PTHR30471:SF3">
    <property type="entry name" value="UPF0758 PROTEIN YEES-RELATED"/>
    <property type="match status" value="1"/>
</dbReference>
<sequence length="606" mass="69956">MTKIKDIPKIDRPRERFLKKGADALSKSDLLAILLGSGIKGKNVQKLSQQIVQKFGKNFLNISVTDLQEISGIGEAKALQIVSAISLVKRYYEDEISSEITIKNSKDVLSLIYDIRDKKKEHLVCLYLNARNSLLKKEIISIGLLDKTLLHPREIFHPAVELNTASIILVHNHPSGDSTPSPKDIQIVEKIAQAGEIMGIPVIDFIIVSENEHYSFYEKLKNQNKEFDYVADGFQGTLFDLLEIERPSYDISAEKIQETYFYIPQTKENHFQLQNRRYIGGKHKLIEWIFSIMNKECKGESFTDIFAGTGIVSAIATKHFKKIILNDFLHSNHAIYQAFFSNGDWNASKINNIIRDYNNINGEDLVENYFSKNFGGKYFSKNSAKIIGFIRDNLEENRVNLTDREYYMLLASLLYSIDKIANTVGHYDAYFKKDFIEDRFFMRPIDPIEAKDVSIFQEDANLLVKKIKTDVVYIDPPYNSRQYSRFYHVLETLVKWDKPALHGVALKPEPENMSDYCRINAKDKFAELVKDIDAKYLVVSYNNTYDSKSNSSKNKITLKEIKDILNKQGKTKVFEKDYRHFNAGNTDFNNHKEYLFVTEVNHVQRN</sequence>
<keyword evidence="4" id="KW-0808">Transferase</keyword>
<dbReference type="GO" id="GO:0008237">
    <property type="term" value="F:metallopeptidase activity"/>
    <property type="evidence" value="ECO:0007669"/>
    <property type="project" value="UniProtKB-KW"/>
</dbReference>
<reference evidence="14" key="1">
    <citation type="submission" date="2017-09" db="EMBL/GenBank/DDBJ databases">
        <title>Depth-based differentiation of microbial function through sediment-hosted aquifers and enrichment of novel symbionts in the deep terrestrial subsurface.</title>
        <authorList>
            <person name="Probst A.J."/>
            <person name="Ladd B."/>
            <person name="Jarett J.K."/>
            <person name="Geller-Mcgrath D.E."/>
            <person name="Sieber C.M.K."/>
            <person name="Emerson J.B."/>
            <person name="Anantharaman K."/>
            <person name="Thomas B.C."/>
            <person name="Malmstrom R."/>
            <person name="Stieglmeier M."/>
            <person name="Klingl A."/>
            <person name="Woyke T."/>
            <person name="Ryan C.M."/>
            <person name="Banfield J.F."/>
        </authorList>
    </citation>
    <scope>NUCLEOTIDE SEQUENCE [LARGE SCALE GENOMIC DNA]</scope>
</reference>
<evidence type="ECO:0000256" key="3">
    <source>
        <dbReference type="ARBA" id="ARBA00022670"/>
    </source>
</evidence>
<dbReference type="PROSITE" id="PS01302">
    <property type="entry name" value="UPF0758"/>
    <property type="match status" value="1"/>
</dbReference>
<dbReference type="NCBIfam" id="NF000642">
    <property type="entry name" value="PRK00024.1"/>
    <property type="match status" value="1"/>
</dbReference>
<dbReference type="GO" id="GO:0046872">
    <property type="term" value="F:metal ion binding"/>
    <property type="evidence" value="ECO:0007669"/>
    <property type="project" value="UniProtKB-KW"/>
</dbReference>
<dbReference type="InterPro" id="IPR001405">
    <property type="entry name" value="UPF0758"/>
</dbReference>
<dbReference type="InterPro" id="IPR037518">
    <property type="entry name" value="MPN"/>
</dbReference>
<evidence type="ECO:0000256" key="11">
    <source>
        <dbReference type="RuleBase" id="RU003797"/>
    </source>
</evidence>
<dbReference type="CDD" id="cd08071">
    <property type="entry name" value="MPN_DUF2466"/>
    <property type="match status" value="1"/>
</dbReference>
<dbReference type="InterPro" id="IPR010994">
    <property type="entry name" value="RuvA_2-like"/>
</dbReference>
<dbReference type="AlphaFoldDB" id="A0A2M7RAF8"/>
<dbReference type="InterPro" id="IPR020891">
    <property type="entry name" value="UPF0758_CS"/>
</dbReference>
<comment type="caution">
    <text evidence="13">The sequence shown here is derived from an EMBL/GenBank/DDBJ whole genome shotgun (WGS) entry which is preliminary data.</text>
</comment>
<evidence type="ECO:0000256" key="6">
    <source>
        <dbReference type="ARBA" id="ARBA00022723"/>
    </source>
</evidence>
<protein>
    <recommendedName>
        <fullName evidence="1">site-specific DNA-methyltransferase (adenine-specific)</fullName>
        <ecNumber evidence="1">2.1.1.72</ecNumber>
    </recommendedName>
</protein>
<dbReference type="EMBL" id="PFMA01000018">
    <property type="protein sequence ID" value="PIY93634.1"/>
    <property type="molecule type" value="Genomic_DNA"/>
</dbReference>
<dbReference type="NCBIfam" id="TIGR00608">
    <property type="entry name" value="radc"/>
    <property type="match status" value="1"/>
</dbReference>